<dbReference type="PANTHER" id="PTHR43124:SF3">
    <property type="entry name" value="CHLORAMPHENICOL EFFLUX PUMP RV0191"/>
    <property type="match status" value="1"/>
</dbReference>
<keyword evidence="5 6" id="KW-0472">Membrane</keyword>
<feature type="transmembrane region" description="Helical" evidence="6">
    <location>
        <begin position="12"/>
        <end position="33"/>
    </location>
</feature>
<feature type="transmembrane region" description="Helical" evidence="6">
    <location>
        <begin position="162"/>
        <end position="181"/>
    </location>
</feature>
<dbReference type="CDD" id="cd17324">
    <property type="entry name" value="MFS_NepI_like"/>
    <property type="match status" value="1"/>
</dbReference>
<dbReference type="Pfam" id="PF07690">
    <property type="entry name" value="MFS_1"/>
    <property type="match status" value="1"/>
</dbReference>
<evidence type="ECO:0000256" key="3">
    <source>
        <dbReference type="ARBA" id="ARBA00022692"/>
    </source>
</evidence>
<keyword evidence="3 6" id="KW-0812">Transmembrane</keyword>
<dbReference type="InterPro" id="IPR011701">
    <property type="entry name" value="MFS"/>
</dbReference>
<protein>
    <submittedName>
        <fullName evidence="8">MFS transporter</fullName>
    </submittedName>
</protein>
<accession>A0ABP9DDW7</accession>
<dbReference type="PROSITE" id="PS50850">
    <property type="entry name" value="MFS"/>
    <property type="match status" value="1"/>
</dbReference>
<evidence type="ECO:0000259" key="7">
    <source>
        <dbReference type="PROSITE" id="PS50850"/>
    </source>
</evidence>
<dbReference type="SUPFAM" id="SSF103473">
    <property type="entry name" value="MFS general substrate transporter"/>
    <property type="match status" value="1"/>
</dbReference>
<dbReference type="InterPro" id="IPR050189">
    <property type="entry name" value="MFS_Efflux_Transporters"/>
</dbReference>
<feature type="transmembrane region" description="Helical" evidence="6">
    <location>
        <begin position="101"/>
        <end position="122"/>
    </location>
</feature>
<feature type="transmembrane region" description="Helical" evidence="6">
    <location>
        <begin position="134"/>
        <end position="156"/>
    </location>
</feature>
<evidence type="ECO:0000313" key="8">
    <source>
        <dbReference type="EMBL" id="GAA4838941.1"/>
    </source>
</evidence>
<dbReference type="RefSeq" id="WP_345372331.1">
    <property type="nucleotide sequence ID" value="NZ_BAABJX010000036.1"/>
</dbReference>
<reference evidence="9" key="1">
    <citation type="journal article" date="2019" name="Int. J. Syst. Evol. Microbiol.">
        <title>The Global Catalogue of Microorganisms (GCM) 10K type strain sequencing project: providing services to taxonomists for standard genome sequencing and annotation.</title>
        <authorList>
            <consortium name="The Broad Institute Genomics Platform"/>
            <consortium name="The Broad Institute Genome Sequencing Center for Infectious Disease"/>
            <person name="Wu L."/>
            <person name="Ma J."/>
        </authorList>
    </citation>
    <scope>NUCLEOTIDE SEQUENCE [LARGE SCALE GENOMIC DNA]</scope>
    <source>
        <strain evidence="9">JCM 18326</strain>
    </source>
</reference>
<feature type="transmembrane region" description="Helical" evidence="6">
    <location>
        <begin position="274"/>
        <end position="291"/>
    </location>
</feature>
<feature type="transmembrane region" description="Helical" evidence="6">
    <location>
        <begin position="45"/>
        <end position="69"/>
    </location>
</feature>
<evidence type="ECO:0000313" key="9">
    <source>
        <dbReference type="Proteomes" id="UP001500298"/>
    </source>
</evidence>
<feature type="domain" description="Major facilitator superfamily (MFS) profile" evidence="7">
    <location>
        <begin position="10"/>
        <end position="394"/>
    </location>
</feature>
<sequence>MSLTKKELFNLYLLAGVSFTNILDFMVMMPLGHEFQTRFSLTPPMWSMVISSYTFAAGISGLVSIFFIDRIERKKFLLMLYGGFLVGTLGCAFAFDYYSLMGARAFTGVFGGIINALLFAIIGDMIVPQLRGRAMGILMMGFSGASALGVPFGLYFGVTFSWRVPFISIVLIGMVIWVLLYRNLPTMPHISQAARDTVKELKKMLKNSNQLIALGAIFLLFFGHFIVIPFLAPYMVVNVGFKEQDLTWIYLIGGIATIFSSPLVGKLSDDYGKFKMVALLSLTAMIPMWLVTHLEPTPIPLVLFYTTLFFVSGSRFIPSNALVLSTAPPQQRGVFMSVRTAMQQFASASASFLAGFIVTMSAEGFYQNYEVTGYLAIGITFLSAIALKMIQEKY</sequence>
<feature type="transmembrane region" description="Helical" evidence="6">
    <location>
        <begin position="76"/>
        <end position="95"/>
    </location>
</feature>
<evidence type="ECO:0000256" key="5">
    <source>
        <dbReference type="ARBA" id="ARBA00023136"/>
    </source>
</evidence>
<dbReference type="Gene3D" id="1.20.1250.20">
    <property type="entry name" value="MFS general substrate transporter like domains"/>
    <property type="match status" value="1"/>
</dbReference>
<name>A0ABP9DDW7_9BACT</name>
<gene>
    <name evidence="8" type="ORF">GCM10023331_25240</name>
</gene>
<keyword evidence="4 6" id="KW-1133">Transmembrane helix</keyword>
<dbReference type="Proteomes" id="UP001500298">
    <property type="component" value="Unassembled WGS sequence"/>
</dbReference>
<feature type="transmembrane region" description="Helical" evidence="6">
    <location>
        <begin position="372"/>
        <end position="390"/>
    </location>
</feature>
<evidence type="ECO:0000256" key="1">
    <source>
        <dbReference type="ARBA" id="ARBA00004651"/>
    </source>
</evidence>
<dbReference type="InterPro" id="IPR020846">
    <property type="entry name" value="MFS_dom"/>
</dbReference>
<dbReference type="EMBL" id="BAABJX010000036">
    <property type="protein sequence ID" value="GAA4838941.1"/>
    <property type="molecule type" value="Genomic_DNA"/>
</dbReference>
<evidence type="ECO:0000256" key="4">
    <source>
        <dbReference type="ARBA" id="ARBA00022989"/>
    </source>
</evidence>
<feature type="transmembrane region" description="Helical" evidence="6">
    <location>
        <begin position="303"/>
        <end position="324"/>
    </location>
</feature>
<feature type="transmembrane region" description="Helical" evidence="6">
    <location>
        <begin position="248"/>
        <end position="267"/>
    </location>
</feature>
<organism evidence="8 9">
    <name type="scientific">Algivirga pacifica</name>
    <dbReference type="NCBI Taxonomy" id="1162670"/>
    <lineage>
        <taxon>Bacteria</taxon>
        <taxon>Pseudomonadati</taxon>
        <taxon>Bacteroidota</taxon>
        <taxon>Cytophagia</taxon>
        <taxon>Cytophagales</taxon>
        <taxon>Flammeovirgaceae</taxon>
        <taxon>Algivirga</taxon>
    </lineage>
</organism>
<feature type="transmembrane region" description="Helical" evidence="6">
    <location>
        <begin position="211"/>
        <end position="236"/>
    </location>
</feature>
<comment type="caution">
    <text evidence="8">The sequence shown here is derived from an EMBL/GenBank/DDBJ whole genome shotgun (WGS) entry which is preliminary data.</text>
</comment>
<keyword evidence="2" id="KW-1003">Cell membrane</keyword>
<keyword evidence="9" id="KW-1185">Reference proteome</keyword>
<feature type="transmembrane region" description="Helical" evidence="6">
    <location>
        <begin position="345"/>
        <end position="366"/>
    </location>
</feature>
<evidence type="ECO:0000256" key="6">
    <source>
        <dbReference type="SAM" id="Phobius"/>
    </source>
</evidence>
<dbReference type="InterPro" id="IPR036259">
    <property type="entry name" value="MFS_trans_sf"/>
</dbReference>
<dbReference type="PANTHER" id="PTHR43124">
    <property type="entry name" value="PURINE EFFLUX PUMP PBUE"/>
    <property type="match status" value="1"/>
</dbReference>
<proteinExistence type="predicted"/>
<comment type="subcellular location">
    <subcellularLocation>
        <location evidence="1">Cell membrane</location>
        <topology evidence="1">Multi-pass membrane protein</topology>
    </subcellularLocation>
</comment>
<evidence type="ECO:0000256" key="2">
    <source>
        <dbReference type="ARBA" id="ARBA00022475"/>
    </source>
</evidence>